<protein>
    <submittedName>
        <fullName evidence="13">Putative ABC transporter</fullName>
    </submittedName>
</protein>
<feature type="transmembrane region" description="Helical" evidence="11">
    <location>
        <begin position="838"/>
        <end position="859"/>
    </location>
</feature>
<dbReference type="GO" id="GO:0016887">
    <property type="term" value="F:ATP hydrolysis activity"/>
    <property type="evidence" value="ECO:0007669"/>
    <property type="project" value="InterPro"/>
</dbReference>
<evidence type="ECO:0000256" key="2">
    <source>
        <dbReference type="ARBA" id="ARBA00008869"/>
    </source>
</evidence>
<evidence type="ECO:0000256" key="8">
    <source>
        <dbReference type="ARBA" id="ARBA00022989"/>
    </source>
</evidence>
<dbReference type="PROSITE" id="PS50893">
    <property type="entry name" value="ABC_TRANSPORTER_2"/>
    <property type="match status" value="2"/>
</dbReference>
<dbReference type="InterPro" id="IPR017871">
    <property type="entry name" value="ABC_transporter-like_CS"/>
</dbReference>
<gene>
    <name evidence="13" type="ORF">BS50DRAFT_138368</name>
</gene>
<accession>A0A2T2N9P2</accession>
<feature type="transmembrane region" description="Helical" evidence="11">
    <location>
        <begin position="1085"/>
        <end position="1105"/>
    </location>
</feature>
<dbReference type="PANTHER" id="PTHR19229:SF36">
    <property type="entry name" value="ATP-BINDING CASSETTE SUB-FAMILY A MEMBER 2"/>
    <property type="match status" value="1"/>
</dbReference>
<feature type="domain" description="ABC transporter" evidence="12">
    <location>
        <begin position="1267"/>
        <end position="1501"/>
    </location>
</feature>
<dbReference type="GO" id="GO:0016020">
    <property type="term" value="C:membrane"/>
    <property type="evidence" value="ECO:0007669"/>
    <property type="project" value="UniProtKB-SubCell"/>
</dbReference>
<dbReference type="GO" id="GO:0140359">
    <property type="term" value="F:ABC-type transporter activity"/>
    <property type="evidence" value="ECO:0007669"/>
    <property type="project" value="InterPro"/>
</dbReference>
<evidence type="ECO:0000256" key="5">
    <source>
        <dbReference type="ARBA" id="ARBA00022737"/>
    </source>
</evidence>
<proteinExistence type="inferred from homology"/>
<feature type="transmembrane region" description="Helical" evidence="11">
    <location>
        <begin position="410"/>
        <end position="433"/>
    </location>
</feature>
<feature type="transmembrane region" description="Helical" evidence="11">
    <location>
        <begin position="286"/>
        <end position="308"/>
    </location>
</feature>
<evidence type="ECO:0000256" key="7">
    <source>
        <dbReference type="ARBA" id="ARBA00022840"/>
    </source>
</evidence>
<feature type="transmembrane region" description="Helical" evidence="11">
    <location>
        <begin position="26"/>
        <end position="51"/>
    </location>
</feature>
<evidence type="ECO:0000256" key="10">
    <source>
        <dbReference type="SAM" id="MobiDB-lite"/>
    </source>
</evidence>
<keyword evidence="8 11" id="KW-1133">Transmembrane helix</keyword>
<evidence type="ECO:0000256" key="9">
    <source>
        <dbReference type="ARBA" id="ARBA00023136"/>
    </source>
</evidence>
<dbReference type="InterPro" id="IPR013525">
    <property type="entry name" value="ABC2_TM"/>
</dbReference>
<dbReference type="InterPro" id="IPR003593">
    <property type="entry name" value="AAA+_ATPase"/>
</dbReference>
<feature type="transmembrane region" description="Helical" evidence="11">
    <location>
        <begin position="369"/>
        <end position="390"/>
    </location>
</feature>
<feature type="transmembrane region" description="Helical" evidence="11">
    <location>
        <begin position="344"/>
        <end position="362"/>
    </location>
</feature>
<dbReference type="EMBL" id="KZ678142">
    <property type="protein sequence ID" value="PSN62147.1"/>
    <property type="molecule type" value="Genomic_DNA"/>
</dbReference>
<keyword evidence="7" id="KW-0067">ATP-binding</keyword>
<feature type="transmembrane region" description="Helical" evidence="11">
    <location>
        <begin position="315"/>
        <end position="338"/>
    </location>
</feature>
<dbReference type="STRING" id="1448308.A0A2T2N9P2"/>
<dbReference type="Gene3D" id="3.40.50.300">
    <property type="entry name" value="P-loop containing nucleotide triphosphate hydrolases"/>
    <property type="match status" value="2"/>
</dbReference>
<reference evidence="13 14" key="1">
    <citation type="journal article" date="2018" name="Front. Microbiol.">
        <title>Genome-Wide Analysis of Corynespora cassiicola Leaf Fall Disease Putative Effectors.</title>
        <authorList>
            <person name="Lopez D."/>
            <person name="Ribeiro S."/>
            <person name="Label P."/>
            <person name="Fumanal B."/>
            <person name="Venisse J.S."/>
            <person name="Kohler A."/>
            <person name="de Oliveira R.R."/>
            <person name="Labutti K."/>
            <person name="Lipzen A."/>
            <person name="Lail K."/>
            <person name="Bauer D."/>
            <person name="Ohm R.A."/>
            <person name="Barry K.W."/>
            <person name="Spatafora J."/>
            <person name="Grigoriev I.V."/>
            <person name="Martin F.M."/>
            <person name="Pujade-Renaud V."/>
        </authorList>
    </citation>
    <scope>NUCLEOTIDE SEQUENCE [LARGE SCALE GENOMIC DNA]</scope>
    <source>
        <strain evidence="13 14">Philippines</strain>
    </source>
</reference>
<keyword evidence="6" id="KW-0547">Nucleotide-binding</keyword>
<dbReference type="PROSITE" id="PS00211">
    <property type="entry name" value="ABC_TRANSPORTER_1"/>
    <property type="match status" value="2"/>
</dbReference>
<dbReference type="Pfam" id="PF12698">
    <property type="entry name" value="ABC2_membrane_3"/>
    <property type="match status" value="2"/>
</dbReference>
<feature type="transmembrane region" description="Helical" evidence="11">
    <location>
        <begin position="1052"/>
        <end position="1079"/>
    </location>
</feature>
<dbReference type="Proteomes" id="UP000240883">
    <property type="component" value="Unassembled WGS sequence"/>
</dbReference>
<evidence type="ECO:0000259" key="12">
    <source>
        <dbReference type="PROSITE" id="PS50893"/>
    </source>
</evidence>
<feature type="transmembrane region" description="Helical" evidence="11">
    <location>
        <begin position="1117"/>
        <end position="1137"/>
    </location>
</feature>
<evidence type="ECO:0000256" key="3">
    <source>
        <dbReference type="ARBA" id="ARBA00022448"/>
    </source>
</evidence>
<organism evidence="13 14">
    <name type="scientific">Corynespora cassiicola Philippines</name>
    <dbReference type="NCBI Taxonomy" id="1448308"/>
    <lineage>
        <taxon>Eukaryota</taxon>
        <taxon>Fungi</taxon>
        <taxon>Dikarya</taxon>
        <taxon>Ascomycota</taxon>
        <taxon>Pezizomycotina</taxon>
        <taxon>Dothideomycetes</taxon>
        <taxon>Pleosporomycetidae</taxon>
        <taxon>Pleosporales</taxon>
        <taxon>Corynesporascaceae</taxon>
        <taxon>Corynespora</taxon>
    </lineage>
</organism>
<name>A0A2T2N9P2_CORCC</name>
<dbReference type="GO" id="GO:0005524">
    <property type="term" value="F:ATP binding"/>
    <property type="evidence" value="ECO:0007669"/>
    <property type="project" value="UniProtKB-KW"/>
</dbReference>
<keyword evidence="14" id="KW-1185">Reference proteome</keyword>
<evidence type="ECO:0000313" key="14">
    <source>
        <dbReference type="Proteomes" id="UP000240883"/>
    </source>
</evidence>
<dbReference type="OrthoDB" id="8061355at2759"/>
<keyword evidence="9 11" id="KW-0472">Membrane</keyword>
<comment type="similarity">
    <text evidence="2">Belongs to the ABC transporter superfamily. ABCA family.</text>
</comment>
<evidence type="ECO:0000256" key="1">
    <source>
        <dbReference type="ARBA" id="ARBA00004141"/>
    </source>
</evidence>
<sequence>MSLFTRQIWTLAWKDLLLVLNSKARVWTVIRAVSIPTVFVIYISIIIRFYWPSQTYGVGSASPIRPLSEAIRNAPGNRRTLALCNYGFTGGEIDKVIEAVSSKASGDDGQIIKILRDPDELLTLCRSSLTGVTKCYAAAEFYSSPSEGGIWNYTIRTDGYHGFQINVKNNRNDAEIFPIPLQHAIDSAIAEVSTGDGARTLPSNIKEYPYTSKTQQEWDDTLVTSIQNANAKYIAIVWYIGFIGLCYHLVGVMARERELGMADLLESMMPNVQRWQPQAARLAGRWIAFTIVYLPSWVIMSIIARVGLFPKTNPAILLFFFILTGMSLNSFSILGAAFFKRAQLSGITVVVVALVMGIAAQISAKSIPTAAVVILGIIFTPMTFVFHMIWLARYEHKQISPNLIEAAPGAVWRVPGLVFWIFMLVQCVTYLFFAASVERSLYHSSSHGRKTVYSNSAQPVVLSNFSKTYRPNWFFRHIAPLFGVQKKPIKAVRDVSIAPMNGQIMVLVGANGCGKSTTLNAIAGLGDITGGSITVNGSGGIGLCPQKNVLWDFLTVAQHAKIFNRIKSTSISPTADGDLSQLIYDCGLSHKIQAFSKTLSGGQKRKLQLIMMLTGESQVCCVDEVSGGLDPLSRRKIWDIMLAARGQRTIVLTTHFLDEAEFLADHMVVMAKGSKVAEGSVSELKNKLGDGYRFRFLHGTDGSGYTAASDIEHLFATDYKESLFDQTIFTVNDDKRSLRLIKELETRGIKGYQVTGPTIEEVFMKLAGDLPDAPSSSDTKLPIQHEVSSDSSKAQQTEPVTTNSMATEDALMTGKPLSFWKQSIIFFKKRMTVFKRNYIPYTAAFLIPIIATAGISILVKGKHYTGCSPRQQADSAELVTLPTKSDYKPLLVVGPPDFLSSANLASFQNTLPAQFRDSSSEAYKFQDYIHVVDTLDEYNAFIDTNFSNITPGGLFLGNEPVFSFYSDMGSEGLYSAIFVQNAVNTLLTNTTIHTSFSVFNYPWPEDMTDQFQMIFYFGLLMSFYPAFFALYPTRERLLSIRALQYSNGARPIPVWLAHLSFDWLNVLVTNAIITVILAATAPDNWWHIGYLFVVLLLYGLASLMWSYMISLFAKSQLAAFAIAAGTQAFYLLMYFGGFMNITSNMEPSEAVRAVMIFNYTFTLTAPSCNLVRALIISMNTFSVLCRGDPPRIATYPGEIGLYGQPIVYLIGQSLFIFLILMAVEHKWTPKWFKKTHPIPQPDTESQPTREKEVSDEIARVTSSTDGLRAQHLTRTFKSKDHGLLTAVDDVTFGVKKGEVFAVVGPNGAGKSTTISMLRGDLQPSNPSTASIHLSSIDVHQDRRLARAKLGVCPQFDAVDQMSVLEHLEFYAGVRGVADPGRNARQIVSAVGLGEFAESMASKLSGGNRRKLSLGIALIGNPEVVLLDEPSSGMDPLAKRNMWRTLARFVPGRSVLLTTHSMEEADHLADRVGVLAKRLLDVGTTGHLREKHGWGFHVQIVLKGAPEVGVEDMERVKRWVREALPGAEMEGIAFHGQMRFNVPAGNTIVGKTGGGDEEEELTVGRLFLLLEENKEALGLEFYSVSPSTFDEVFLRVVAKHKVGEEEAPSVKRDWKYHVKKVARNLGLLLLV</sequence>
<comment type="subcellular location">
    <subcellularLocation>
        <location evidence="1">Membrane</location>
        <topology evidence="1">Multi-pass membrane protein</topology>
    </subcellularLocation>
</comment>
<feature type="transmembrane region" description="Helical" evidence="11">
    <location>
        <begin position="233"/>
        <end position="254"/>
    </location>
</feature>
<evidence type="ECO:0000256" key="6">
    <source>
        <dbReference type="ARBA" id="ARBA00022741"/>
    </source>
</evidence>
<feature type="transmembrane region" description="Helical" evidence="11">
    <location>
        <begin position="1206"/>
        <end position="1223"/>
    </location>
</feature>
<dbReference type="SMART" id="SM00382">
    <property type="entry name" value="AAA"/>
    <property type="match status" value="2"/>
</dbReference>
<keyword evidence="4 11" id="KW-0812">Transmembrane</keyword>
<keyword evidence="5" id="KW-0677">Repeat</keyword>
<dbReference type="SUPFAM" id="SSF52540">
    <property type="entry name" value="P-loop containing nucleoside triphosphate hydrolases"/>
    <property type="match status" value="2"/>
</dbReference>
<evidence type="ECO:0000256" key="11">
    <source>
        <dbReference type="SAM" id="Phobius"/>
    </source>
</evidence>
<dbReference type="GO" id="GO:0005319">
    <property type="term" value="F:lipid transporter activity"/>
    <property type="evidence" value="ECO:0007669"/>
    <property type="project" value="TreeGrafter"/>
</dbReference>
<feature type="region of interest" description="Disordered" evidence="10">
    <location>
        <begin position="773"/>
        <end position="802"/>
    </location>
</feature>
<keyword evidence="3" id="KW-0813">Transport</keyword>
<dbReference type="Pfam" id="PF00005">
    <property type="entry name" value="ABC_tran"/>
    <property type="match status" value="2"/>
</dbReference>
<dbReference type="CDD" id="cd03263">
    <property type="entry name" value="ABC_subfamily_A"/>
    <property type="match status" value="2"/>
</dbReference>
<dbReference type="PANTHER" id="PTHR19229">
    <property type="entry name" value="ATP-BINDING CASSETTE TRANSPORTER SUBFAMILY A ABCA"/>
    <property type="match status" value="1"/>
</dbReference>
<feature type="compositionally biased region" description="Polar residues" evidence="10">
    <location>
        <begin position="789"/>
        <end position="802"/>
    </location>
</feature>
<evidence type="ECO:0000256" key="4">
    <source>
        <dbReference type="ARBA" id="ARBA00022692"/>
    </source>
</evidence>
<feature type="domain" description="ABC transporter" evidence="12">
    <location>
        <begin position="460"/>
        <end position="697"/>
    </location>
</feature>
<feature type="transmembrane region" description="Helical" evidence="11">
    <location>
        <begin position="1013"/>
        <end position="1031"/>
    </location>
</feature>
<evidence type="ECO:0000313" key="13">
    <source>
        <dbReference type="EMBL" id="PSN62147.1"/>
    </source>
</evidence>
<dbReference type="InterPro" id="IPR003439">
    <property type="entry name" value="ABC_transporter-like_ATP-bd"/>
</dbReference>
<dbReference type="InterPro" id="IPR026082">
    <property type="entry name" value="ABCA"/>
</dbReference>
<dbReference type="InterPro" id="IPR027417">
    <property type="entry name" value="P-loop_NTPase"/>
</dbReference>